<evidence type="ECO:0000259" key="1">
    <source>
        <dbReference type="PROSITE" id="PS50006"/>
    </source>
</evidence>
<organism evidence="2 3">
    <name type="scientific">Ridgeia piscesae</name>
    <name type="common">Tubeworm</name>
    <dbReference type="NCBI Taxonomy" id="27915"/>
    <lineage>
        <taxon>Eukaryota</taxon>
        <taxon>Metazoa</taxon>
        <taxon>Spiralia</taxon>
        <taxon>Lophotrochozoa</taxon>
        <taxon>Annelida</taxon>
        <taxon>Polychaeta</taxon>
        <taxon>Sedentaria</taxon>
        <taxon>Canalipalpata</taxon>
        <taxon>Sabellida</taxon>
        <taxon>Siboglinidae</taxon>
        <taxon>Ridgeia</taxon>
    </lineage>
</organism>
<proteinExistence type="predicted"/>
<dbReference type="Proteomes" id="UP001209878">
    <property type="component" value="Unassembled WGS sequence"/>
</dbReference>
<evidence type="ECO:0000313" key="3">
    <source>
        <dbReference type="Proteomes" id="UP001209878"/>
    </source>
</evidence>
<dbReference type="InterPro" id="IPR008984">
    <property type="entry name" value="SMAD_FHA_dom_sf"/>
</dbReference>
<name>A0AAD9NJ98_RIDPI</name>
<evidence type="ECO:0000313" key="2">
    <source>
        <dbReference type="EMBL" id="KAK2169224.1"/>
    </source>
</evidence>
<dbReference type="SUPFAM" id="SSF49879">
    <property type="entry name" value="SMAD/FHA domain"/>
    <property type="match status" value="1"/>
</dbReference>
<gene>
    <name evidence="2" type="ORF">NP493_1201g01039</name>
</gene>
<dbReference type="EMBL" id="JAODUO010001200">
    <property type="protein sequence ID" value="KAK2169224.1"/>
    <property type="molecule type" value="Genomic_DNA"/>
</dbReference>
<dbReference type="Gene3D" id="2.60.200.20">
    <property type="match status" value="1"/>
</dbReference>
<feature type="domain" description="FHA" evidence="1">
    <location>
        <begin position="26"/>
        <end position="75"/>
    </location>
</feature>
<dbReference type="AlphaFoldDB" id="A0AAD9NJ98"/>
<keyword evidence="3" id="KW-1185">Reference proteome</keyword>
<dbReference type="InterPro" id="IPR000253">
    <property type="entry name" value="FHA_dom"/>
</dbReference>
<dbReference type="Pfam" id="PF00498">
    <property type="entry name" value="FHA"/>
    <property type="match status" value="1"/>
</dbReference>
<protein>
    <recommendedName>
        <fullName evidence="1">FHA domain-containing protein</fullName>
    </recommendedName>
</protein>
<accession>A0AAD9NJ98</accession>
<comment type="caution">
    <text evidence="2">The sequence shown here is derived from an EMBL/GenBank/DDBJ whole genome shotgun (WGS) entry which is preliminary data.</text>
</comment>
<sequence>MEEGWAQLVSTTDLESDPVLLTKDKFIIGRLKTGTDLSLPDNRLVSAVHCVIERDSAGGVWIEDKRQGISCYLIN</sequence>
<reference evidence="2" key="1">
    <citation type="journal article" date="2023" name="Mol. Biol. Evol.">
        <title>Third-Generation Sequencing Reveals the Adaptive Role of the Epigenome in Three Deep-Sea Polychaetes.</title>
        <authorList>
            <person name="Perez M."/>
            <person name="Aroh O."/>
            <person name="Sun Y."/>
            <person name="Lan Y."/>
            <person name="Juniper S.K."/>
            <person name="Young C.R."/>
            <person name="Angers B."/>
            <person name="Qian P.Y."/>
        </authorList>
    </citation>
    <scope>NUCLEOTIDE SEQUENCE</scope>
    <source>
        <strain evidence="2">R07B-5</strain>
    </source>
</reference>
<dbReference type="PROSITE" id="PS50006">
    <property type="entry name" value="FHA_DOMAIN"/>
    <property type="match status" value="1"/>
</dbReference>